<dbReference type="GO" id="GO:0043161">
    <property type="term" value="P:proteasome-mediated ubiquitin-dependent protein catabolic process"/>
    <property type="evidence" value="ECO:0007669"/>
    <property type="project" value="TreeGrafter"/>
</dbReference>
<dbReference type="InterPro" id="IPR035754">
    <property type="entry name" value="SPRY_SPSB3"/>
</dbReference>
<dbReference type="CDD" id="cd12876">
    <property type="entry name" value="SPRY_SOCS3"/>
    <property type="match status" value="1"/>
</dbReference>
<evidence type="ECO:0000259" key="8">
    <source>
        <dbReference type="PROSITE" id="PS50225"/>
    </source>
</evidence>
<reference evidence="9 10" key="1">
    <citation type="submission" date="2019-01" db="EMBL/GenBank/DDBJ databases">
        <title>A draft genome assembly of the solar-powered sea slug Elysia chlorotica.</title>
        <authorList>
            <person name="Cai H."/>
            <person name="Li Q."/>
            <person name="Fang X."/>
            <person name="Li J."/>
            <person name="Curtis N.E."/>
            <person name="Altenburger A."/>
            <person name="Shibata T."/>
            <person name="Feng M."/>
            <person name="Maeda T."/>
            <person name="Schwartz J.A."/>
            <person name="Shigenobu S."/>
            <person name="Lundholm N."/>
            <person name="Nishiyama T."/>
            <person name="Yang H."/>
            <person name="Hasebe M."/>
            <person name="Li S."/>
            <person name="Pierce S.K."/>
            <person name="Wang J."/>
        </authorList>
    </citation>
    <scope>NUCLEOTIDE SEQUENCE [LARGE SCALE GENOMIC DNA]</scope>
    <source>
        <strain evidence="9">EC2010</strain>
        <tissue evidence="9">Whole organism of an adult</tissue>
    </source>
</reference>
<dbReference type="InterPro" id="IPR013320">
    <property type="entry name" value="ConA-like_dom_sf"/>
</dbReference>
<feature type="region of interest" description="Disordered" evidence="6">
    <location>
        <begin position="63"/>
        <end position="88"/>
    </location>
</feature>
<dbReference type="EMBL" id="RQTK01001020">
    <property type="protein sequence ID" value="RUS72777.1"/>
    <property type="molecule type" value="Genomic_DNA"/>
</dbReference>
<dbReference type="STRING" id="188477.A0A3S0Z9T0"/>
<feature type="compositionally biased region" description="Low complexity" evidence="6">
    <location>
        <begin position="74"/>
        <end position="87"/>
    </location>
</feature>
<dbReference type="InterPro" id="IPR043136">
    <property type="entry name" value="B30.2/SPRY_sf"/>
</dbReference>
<evidence type="ECO:0000256" key="6">
    <source>
        <dbReference type="SAM" id="MobiDB-lite"/>
    </source>
</evidence>
<evidence type="ECO:0000256" key="3">
    <source>
        <dbReference type="ARBA" id="ARBA00014684"/>
    </source>
</evidence>
<keyword evidence="4" id="KW-0833">Ubl conjugation pathway</keyword>
<comment type="subcellular location">
    <subcellularLocation>
        <location evidence="1">Nucleus</location>
    </subcellularLocation>
</comment>
<dbReference type="PROSITE" id="PS50225">
    <property type="entry name" value="SOCS"/>
    <property type="match status" value="1"/>
</dbReference>
<evidence type="ECO:0000256" key="1">
    <source>
        <dbReference type="ARBA" id="ARBA00004123"/>
    </source>
</evidence>
<dbReference type="Pfam" id="PF00622">
    <property type="entry name" value="SPRY"/>
    <property type="match status" value="1"/>
</dbReference>
<feature type="domain" description="B30.2/SPRY" evidence="7">
    <location>
        <begin position="133"/>
        <end position="322"/>
    </location>
</feature>
<comment type="similarity">
    <text evidence="2">Belongs to the SPSB family.</text>
</comment>
<gene>
    <name evidence="9" type="ORF">EGW08_019463</name>
</gene>
<name>A0A3S0Z9T0_ELYCH</name>
<keyword evidence="5" id="KW-0539">Nucleus</keyword>
<keyword evidence="10" id="KW-1185">Reference proteome</keyword>
<evidence type="ECO:0000256" key="5">
    <source>
        <dbReference type="ARBA" id="ARBA00023242"/>
    </source>
</evidence>
<dbReference type="InterPro" id="IPR003877">
    <property type="entry name" value="SPRY_dom"/>
</dbReference>
<dbReference type="PANTHER" id="PTHR12245">
    <property type="entry name" value="SPRY DOMAIN CONTAINING SOCS BOX PROTEIN"/>
    <property type="match status" value="1"/>
</dbReference>
<accession>A0A3S0Z9T0</accession>
<evidence type="ECO:0000259" key="7">
    <source>
        <dbReference type="PROSITE" id="PS50188"/>
    </source>
</evidence>
<sequence length="433" mass="48642">MTEHTQINGHNSGCNKVNVGIDHHEKAYLHANVGMNTEKDEIEKRKCKYCLIRVATLRQLERKKSAKTSRRRTVSSGISSSRVSGHSQVDRGCQTSAALFEQAAMTQWEIRSFMVVLRYRNGKPLRTETFCSCVLYGREDECTCGETDTSFEWLWDRNNRGDTAHVQKDARVVMFHEDHSSGTTAICGEELMDKDQYFWEVKMTTPVYGTDVMIGVGTTGVDLNGHNNEFCSMLGLDGDSWGFSYDGRVQHNGKKKDYSGRYGQGAIIGVHLDMWHGTLTFFKNRTNLGIAYRGLRGKVLIPMACSTAARTTMRIVSSRSFPSSLQYLCCRQLRKLISPHLSVLDVVPMPPGLRRVLSKNLRWLLQASSVPSPGPSTKTAFASNHICDICLPLKNVFEGYTDDEGGSSDEDHLHNGFNFLDTDEEEDFEESDS</sequence>
<dbReference type="SUPFAM" id="SSF49899">
    <property type="entry name" value="Concanavalin A-like lectins/glucanases"/>
    <property type="match status" value="1"/>
</dbReference>
<evidence type="ECO:0000256" key="2">
    <source>
        <dbReference type="ARBA" id="ARBA00010910"/>
    </source>
</evidence>
<dbReference type="Proteomes" id="UP000271974">
    <property type="component" value="Unassembled WGS sequence"/>
</dbReference>
<dbReference type="InterPro" id="IPR001496">
    <property type="entry name" value="SOCS_box"/>
</dbReference>
<feature type="domain" description="SOCS box" evidence="8">
    <location>
        <begin position="310"/>
        <end position="357"/>
    </location>
</feature>
<protein>
    <recommendedName>
        <fullName evidence="3">SPRY domain-containing SOCS box protein 3</fullName>
    </recommendedName>
</protein>
<dbReference type="Gene3D" id="2.60.120.920">
    <property type="match status" value="1"/>
</dbReference>
<evidence type="ECO:0000313" key="9">
    <source>
        <dbReference type="EMBL" id="RUS72777.1"/>
    </source>
</evidence>
<dbReference type="InterPro" id="IPR050672">
    <property type="entry name" value="FBXO45-Fsn/SPSB_families"/>
</dbReference>
<organism evidence="9 10">
    <name type="scientific">Elysia chlorotica</name>
    <name type="common">Eastern emerald elysia</name>
    <name type="synonym">Sea slug</name>
    <dbReference type="NCBI Taxonomy" id="188477"/>
    <lineage>
        <taxon>Eukaryota</taxon>
        <taxon>Metazoa</taxon>
        <taxon>Spiralia</taxon>
        <taxon>Lophotrochozoa</taxon>
        <taxon>Mollusca</taxon>
        <taxon>Gastropoda</taxon>
        <taxon>Heterobranchia</taxon>
        <taxon>Euthyneura</taxon>
        <taxon>Panpulmonata</taxon>
        <taxon>Sacoglossa</taxon>
        <taxon>Placobranchoidea</taxon>
        <taxon>Plakobranchidae</taxon>
        <taxon>Elysia</taxon>
    </lineage>
</organism>
<dbReference type="PANTHER" id="PTHR12245:SF5">
    <property type="entry name" value="SPRY DOMAIN-CONTAINING SOCS BOX PROTEIN 3"/>
    <property type="match status" value="1"/>
</dbReference>
<comment type="caution">
    <text evidence="9">The sequence shown here is derived from an EMBL/GenBank/DDBJ whole genome shotgun (WGS) entry which is preliminary data.</text>
</comment>
<dbReference type="AlphaFoldDB" id="A0A3S0Z9T0"/>
<dbReference type="PROSITE" id="PS50188">
    <property type="entry name" value="B302_SPRY"/>
    <property type="match status" value="1"/>
</dbReference>
<evidence type="ECO:0000256" key="4">
    <source>
        <dbReference type="ARBA" id="ARBA00022786"/>
    </source>
</evidence>
<proteinExistence type="inferred from homology"/>
<dbReference type="GO" id="GO:0019005">
    <property type="term" value="C:SCF ubiquitin ligase complex"/>
    <property type="evidence" value="ECO:0007669"/>
    <property type="project" value="TreeGrafter"/>
</dbReference>
<dbReference type="GO" id="GO:0005634">
    <property type="term" value="C:nucleus"/>
    <property type="evidence" value="ECO:0007669"/>
    <property type="project" value="UniProtKB-SubCell"/>
</dbReference>
<dbReference type="InterPro" id="IPR001870">
    <property type="entry name" value="B30.2/SPRY"/>
</dbReference>
<evidence type="ECO:0000313" key="10">
    <source>
        <dbReference type="Proteomes" id="UP000271974"/>
    </source>
</evidence>
<feature type="compositionally biased region" description="Basic residues" evidence="6">
    <location>
        <begin position="64"/>
        <end position="73"/>
    </location>
</feature>
<dbReference type="OrthoDB" id="5951542at2759"/>
<dbReference type="SMART" id="SM00449">
    <property type="entry name" value="SPRY"/>
    <property type="match status" value="1"/>
</dbReference>